<dbReference type="EMBL" id="KN822028">
    <property type="protein sequence ID" value="KIM64506.1"/>
    <property type="molecule type" value="Genomic_DNA"/>
</dbReference>
<name>A0A0C3E980_9AGAM</name>
<keyword evidence="1" id="KW-1133">Transmembrane helix</keyword>
<gene>
    <name evidence="2" type="ORF">SCLCIDRAFT_634363</name>
</gene>
<evidence type="ECO:0000313" key="3">
    <source>
        <dbReference type="Proteomes" id="UP000053989"/>
    </source>
</evidence>
<organism evidence="2 3">
    <name type="scientific">Scleroderma citrinum Foug A</name>
    <dbReference type="NCBI Taxonomy" id="1036808"/>
    <lineage>
        <taxon>Eukaryota</taxon>
        <taxon>Fungi</taxon>
        <taxon>Dikarya</taxon>
        <taxon>Basidiomycota</taxon>
        <taxon>Agaricomycotina</taxon>
        <taxon>Agaricomycetes</taxon>
        <taxon>Agaricomycetidae</taxon>
        <taxon>Boletales</taxon>
        <taxon>Sclerodermatineae</taxon>
        <taxon>Sclerodermataceae</taxon>
        <taxon>Scleroderma</taxon>
    </lineage>
</organism>
<feature type="transmembrane region" description="Helical" evidence="1">
    <location>
        <begin position="25"/>
        <end position="46"/>
    </location>
</feature>
<accession>A0A0C3E980</accession>
<proteinExistence type="predicted"/>
<reference evidence="2 3" key="1">
    <citation type="submission" date="2014-04" db="EMBL/GenBank/DDBJ databases">
        <authorList>
            <consortium name="DOE Joint Genome Institute"/>
            <person name="Kuo A."/>
            <person name="Kohler A."/>
            <person name="Nagy L.G."/>
            <person name="Floudas D."/>
            <person name="Copeland A."/>
            <person name="Barry K.W."/>
            <person name="Cichocki N."/>
            <person name="Veneault-Fourrey C."/>
            <person name="LaButti K."/>
            <person name="Lindquist E.A."/>
            <person name="Lipzen A."/>
            <person name="Lundell T."/>
            <person name="Morin E."/>
            <person name="Murat C."/>
            <person name="Sun H."/>
            <person name="Tunlid A."/>
            <person name="Henrissat B."/>
            <person name="Grigoriev I.V."/>
            <person name="Hibbett D.S."/>
            <person name="Martin F."/>
            <person name="Nordberg H.P."/>
            <person name="Cantor M.N."/>
            <person name="Hua S.X."/>
        </authorList>
    </citation>
    <scope>NUCLEOTIDE SEQUENCE [LARGE SCALE GENOMIC DNA]</scope>
    <source>
        <strain evidence="2 3">Foug A</strain>
    </source>
</reference>
<evidence type="ECO:0000256" key="1">
    <source>
        <dbReference type="SAM" id="Phobius"/>
    </source>
</evidence>
<reference evidence="3" key="2">
    <citation type="submission" date="2015-01" db="EMBL/GenBank/DDBJ databases">
        <title>Evolutionary Origins and Diversification of the Mycorrhizal Mutualists.</title>
        <authorList>
            <consortium name="DOE Joint Genome Institute"/>
            <consortium name="Mycorrhizal Genomics Consortium"/>
            <person name="Kohler A."/>
            <person name="Kuo A."/>
            <person name="Nagy L.G."/>
            <person name="Floudas D."/>
            <person name="Copeland A."/>
            <person name="Barry K.W."/>
            <person name="Cichocki N."/>
            <person name="Veneault-Fourrey C."/>
            <person name="LaButti K."/>
            <person name="Lindquist E.A."/>
            <person name="Lipzen A."/>
            <person name="Lundell T."/>
            <person name="Morin E."/>
            <person name="Murat C."/>
            <person name="Riley R."/>
            <person name="Ohm R."/>
            <person name="Sun H."/>
            <person name="Tunlid A."/>
            <person name="Henrissat B."/>
            <person name="Grigoriev I.V."/>
            <person name="Hibbett D.S."/>
            <person name="Martin F."/>
        </authorList>
    </citation>
    <scope>NUCLEOTIDE SEQUENCE [LARGE SCALE GENOMIC DNA]</scope>
    <source>
        <strain evidence="3">Foug A</strain>
    </source>
</reference>
<dbReference type="HOGENOM" id="CLU_2387467_0_0_1"/>
<dbReference type="AlphaFoldDB" id="A0A0C3E980"/>
<keyword evidence="3" id="KW-1185">Reference proteome</keyword>
<keyword evidence="1" id="KW-0812">Transmembrane</keyword>
<dbReference type="InParanoid" id="A0A0C3E980"/>
<sequence>MTTCHVTSGCVHSWGDRGINGDRGVSAGVACLWSWVSMLVIVVPTVPHSRRARGCRARACYSNCCDHCGDRRGYGQRCRCMAIVVVVTAVSRSP</sequence>
<evidence type="ECO:0000313" key="2">
    <source>
        <dbReference type="EMBL" id="KIM64506.1"/>
    </source>
</evidence>
<keyword evidence="1" id="KW-0472">Membrane</keyword>
<protein>
    <submittedName>
        <fullName evidence="2">Uncharacterized protein</fullName>
    </submittedName>
</protein>
<dbReference type="Proteomes" id="UP000053989">
    <property type="component" value="Unassembled WGS sequence"/>
</dbReference>